<dbReference type="Proteomes" id="UP001153069">
    <property type="component" value="Unassembled WGS sequence"/>
</dbReference>
<dbReference type="PROSITE" id="PS50865">
    <property type="entry name" value="ZF_MYND_2"/>
    <property type="match status" value="1"/>
</dbReference>
<name>A0A9N8EG49_9STRA</name>
<dbReference type="PROSITE" id="PS01360">
    <property type="entry name" value="ZF_MYND_1"/>
    <property type="match status" value="1"/>
</dbReference>
<dbReference type="OrthoDB" id="432970at2759"/>
<dbReference type="Pfam" id="PF01753">
    <property type="entry name" value="zf-MYND"/>
    <property type="match status" value="1"/>
</dbReference>
<evidence type="ECO:0000313" key="8">
    <source>
        <dbReference type="Proteomes" id="UP001153069"/>
    </source>
</evidence>
<sequence>MSQGDKPPAALAHASRVLKIVRGEGGPRPVCSQCRIQESDIIVEGKKMLRCSRCKVAHYCGGVCQKKHFPFHKHSCRDIAEQLVEPGSSCIALGESLVKMGYRETDTIDNGAVYYRAALSSFLDVFRGEKQDTSNNNQTLEVKDKVLALLVILGGDTETMLEWLGCIHSNGKSGHDNQSTSKGKEQPKHDFAAEDDATFQILSLLVNMRHVARREQQQSTEPEQTAMEHTTEKERIQETISILKRQGNIQYLIHLRDSIPFGPLHAPDLFQQQQQTNKEPCPPEFWMLLQDCFFLTPGLNSVLHEFVSEEEYPAITVD</sequence>
<proteinExistence type="predicted"/>
<dbReference type="EMBL" id="CAICTM010001106">
    <property type="protein sequence ID" value="CAB9520502.1"/>
    <property type="molecule type" value="Genomic_DNA"/>
</dbReference>
<evidence type="ECO:0000256" key="4">
    <source>
        <dbReference type="PROSITE-ProRule" id="PRU00134"/>
    </source>
</evidence>
<feature type="region of interest" description="Disordered" evidence="5">
    <location>
        <begin position="214"/>
        <end position="234"/>
    </location>
</feature>
<accession>A0A9N8EG49</accession>
<evidence type="ECO:0000313" key="7">
    <source>
        <dbReference type="EMBL" id="CAB9520502.1"/>
    </source>
</evidence>
<dbReference type="Gene3D" id="6.10.140.2220">
    <property type="match status" value="1"/>
</dbReference>
<keyword evidence="3" id="KW-0862">Zinc</keyword>
<dbReference type="SUPFAM" id="SSF144232">
    <property type="entry name" value="HIT/MYND zinc finger-like"/>
    <property type="match status" value="1"/>
</dbReference>
<keyword evidence="8" id="KW-1185">Reference proteome</keyword>
<dbReference type="AlphaFoldDB" id="A0A9N8EG49"/>
<evidence type="ECO:0000259" key="6">
    <source>
        <dbReference type="PROSITE" id="PS50865"/>
    </source>
</evidence>
<dbReference type="GO" id="GO:0008270">
    <property type="term" value="F:zinc ion binding"/>
    <property type="evidence" value="ECO:0007669"/>
    <property type="project" value="UniProtKB-KW"/>
</dbReference>
<keyword evidence="1" id="KW-0479">Metal-binding</keyword>
<evidence type="ECO:0000256" key="3">
    <source>
        <dbReference type="ARBA" id="ARBA00022833"/>
    </source>
</evidence>
<evidence type="ECO:0000256" key="5">
    <source>
        <dbReference type="SAM" id="MobiDB-lite"/>
    </source>
</evidence>
<evidence type="ECO:0000256" key="2">
    <source>
        <dbReference type="ARBA" id="ARBA00022771"/>
    </source>
</evidence>
<protein>
    <recommendedName>
        <fullName evidence="6">MYND-type domain-containing protein</fullName>
    </recommendedName>
</protein>
<comment type="caution">
    <text evidence="7">The sequence shown here is derived from an EMBL/GenBank/DDBJ whole genome shotgun (WGS) entry which is preliminary data.</text>
</comment>
<organism evidence="7 8">
    <name type="scientific">Seminavis robusta</name>
    <dbReference type="NCBI Taxonomy" id="568900"/>
    <lineage>
        <taxon>Eukaryota</taxon>
        <taxon>Sar</taxon>
        <taxon>Stramenopiles</taxon>
        <taxon>Ochrophyta</taxon>
        <taxon>Bacillariophyta</taxon>
        <taxon>Bacillariophyceae</taxon>
        <taxon>Bacillariophycidae</taxon>
        <taxon>Naviculales</taxon>
        <taxon>Naviculaceae</taxon>
        <taxon>Seminavis</taxon>
    </lineage>
</organism>
<evidence type="ECO:0000256" key="1">
    <source>
        <dbReference type="ARBA" id="ARBA00022723"/>
    </source>
</evidence>
<feature type="domain" description="MYND-type" evidence="6">
    <location>
        <begin position="31"/>
        <end position="76"/>
    </location>
</feature>
<gene>
    <name evidence="7" type="ORF">SEMRO_1108_G242160.1</name>
</gene>
<dbReference type="InterPro" id="IPR002893">
    <property type="entry name" value="Znf_MYND"/>
</dbReference>
<keyword evidence="2 4" id="KW-0863">Zinc-finger</keyword>
<reference evidence="7" key="1">
    <citation type="submission" date="2020-06" db="EMBL/GenBank/DDBJ databases">
        <authorList>
            <consortium name="Plant Systems Biology data submission"/>
        </authorList>
    </citation>
    <scope>NUCLEOTIDE SEQUENCE</scope>
    <source>
        <strain evidence="7">D6</strain>
    </source>
</reference>